<name>A0ABW4BIR0_9LACO</name>
<dbReference type="EC" id="3.2.2.n1" evidence="2"/>
<comment type="similarity">
    <text evidence="1 2">Belongs to the LOG family.</text>
</comment>
<dbReference type="PANTHER" id="PTHR31223">
    <property type="entry name" value="LOG FAMILY PROTEIN YJL055W"/>
    <property type="match status" value="1"/>
</dbReference>
<evidence type="ECO:0000313" key="3">
    <source>
        <dbReference type="EMBL" id="MFD1399993.1"/>
    </source>
</evidence>
<keyword evidence="2" id="KW-0203">Cytokinin biosynthesis</keyword>
<keyword evidence="4" id="KW-1185">Reference proteome</keyword>
<dbReference type="SUPFAM" id="SSF102405">
    <property type="entry name" value="MCP/YpsA-like"/>
    <property type="match status" value="1"/>
</dbReference>
<gene>
    <name evidence="3" type="ORF">ACFQ41_11795</name>
</gene>
<dbReference type="NCBIfam" id="TIGR00730">
    <property type="entry name" value="Rossman fold protein, TIGR00730 family"/>
    <property type="match status" value="1"/>
</dbReference>
<sequence length="191" mass="20622">MKNMAVYCGAYAGADQRFTQAAQALGQWLVAHDYALVYGGGGVGLMHEIATSVLAAGGTVTGIMPENLVARGAAMPGLTHFETVPDMAVRKARMLALADVCVALPGGVGTLEEISEAFSWARVGDNASPCIFFNVNGYYDRLAAFFDQMVMDGFLSAADRSKVLFTSDFNEMAQFIAEYQPPKVRQYHQHH</sequence>
<protein>
    <recommendedName>
        <fullName evidence="2">Cytokinin riboside 5'-monophosphate phosphoribohydrolase</fullName>
        <ecNumber evidence="2">3.2.2.n1</ecNumber>
    </recommendedName>
</protein>
<reference evidence="4" key="1">
    <citation type="journal article" date="2019" name="Int. J. Syst. Evol. Microbiol.">
        <title>The Global Catalogue of Microorganisms (GCM) 10K type strain sequencing project: providing services to taxonomists for standard genome sequencing and annotation.</title>
        <authorList>
            <consortium name="The Broad Institute Genomics Platform"/>
            <consortium name="The Broad Institute Genome Sequencing Center for Infectious Disease"/>
            <person name="Wu L."/>
            <person name="Ma J."/>
        </authorList>
    </citation>
    <scope>NUCLEOTIDE SEQUENCE [LARGE SCALE GENOMIC DNA]</scope>
    <source>
        <strain evidence="4">CCM 9110</strain>
    </source>
</reference>
<organism evidence="3 4">
    <name type="scientific">Lacticaseibacillus suilingensis</name>
    <dbReference type="NCBI Taxonomy" id="2799577"/>
    <lineage>
        <taxon>Bacteria</taxon>
        <taxon>Bacillati</taxon>
        <taxon>Bacillota</taxon>
        <taxon>Bacilli</taxon>
        <taxon>Lactobacillales</taxon>
        <taxon>Lactobacillaceae</taxon>
        <taxon>Lacticaseibacillus</taxon>
    </lineage>
</organism>
<dbReference type="InterPro" id="IPR031100">
    <property type="entry name" value="LOG_fam"/>
</dbReference>
<dbReference type="Proteomes" id="UP001597199">
    <property type="component" value="Unassembled WGS sequence"/>
</dbReference>
<dbReference type="Gene3D" id="3.40.50.450">
    <property type="match status" value="1"/>
</dbReference>
<keyword evidence="2" id="KW-0378">Hydrolase</keyword>
<comment type="caution">
    <text evidence="3">The sequence shown here is derived from an EMBL/GenBank/DDBJ whole genome shotgun (WGS) entry which is preliminary data.</text>
</comment>
<dbReference type="Pfam" id="PF03641">
    <property type="entry name" value="Lysine_decarbox"/>
    <property type="match status" value="1"/>
</dbReference>
<evidence type="ECO:0000256" key="1">
    <source>
        <dbReference type="ARBA" id="ARBA00006763"/>
    </source>
</evidence>
<evidence type="ECO:0000256" key="2">
    <source>
        <dbReference type="RuleBase" id="RU363015"/>
    </source>
</evidence>
<accession>A0ABW4BIR0</accession>
<dbReference type="InterPro" id="IPR005269">
    <property type="entry name" value="LOG"/>
</dbReference>
<evidence type="ECO:0000313" key="4">
    <source>
        <dbReference type="Proteomes" id="UP001597199"/>
    </source>
</evidence>
<dbReference type="EMBL" id="JBHTOA010000046">
    <property type="protein sequence ID" value="MFD1399993.1"/>
    <property type="molecule type" value="Genomic_DNA"/>
</dbReference>
<dbReference type="RefSeq" id="WP_204118938.1">
    <property type="nucleotide sequence ID" value="NZ_BOLV01000009.1"/>
</dbReference>
<dbReference type="PANTHER" id="PTHR31223:SF70">
    <property type="entry name" value="LOG FAMILY PROTEIN YJL055W"/>
    <property type="match status" value="1"/>
</dbReference>
<proteinExistence type="inferred from homology"/>